<name>A0A7D9I916_PARCT</name>
<dbReference type="Proteomes" id="UP001152795">
    <property type="component" value="Unassembled WGS sequence"/>
</dbReference>
<keyword evidence="2" id="KW-1185">Reference proteome</keyword>
<sequence>MKFVNSVAIGELKEILRARKSKFDKGKYQQTEDGETGADGAPFCKHNEATSWLVSFLNVGERVASCDEHHLIFGANCPEKHPSVIEYGKQLRKHIKRIEKSSYEIENQRVTFALELLPADMKWLAFISGELPNSAKYFSSFADVSADNIQVMGSTCGGPGDYFKPWNYNNQVKLLKRLKHLNVS</sequence>
<comment type="caution">
    <text evidence="1">The sequence shown here is derived from an EMBL/GenBank/DDBJ whole genome shotgun (WGS) entry which is preliminary data.</text>
</comment>
<proteinExistence type="predicted"/>
<reference evidence="1" key="1">
    <citation type="submission" date="2020-04" db="EMBL/GenBank/DDBJ databases">
        <authorList>
            <person name="Alioto T."/>
            <person name="Alioto T."/>
            <person name="Gomez Garrido J."/>
        </authorList>
    </citation>
    <scope>NUCLEOTIDE SEQUENCE</scope>
    <source>
        <strain evidence="1">A484AB</strain>
    </source>
</reference>
<organism evidence="1 2">
    <name type="scientific">Paramuricea clavata</name>
    <name type="common">Red gorgonian</name>
    <name type="synonym">Violescent sea-whip</name>
    <dbReference type="NCBI Taxonomy" id="317549"/>
    <lineage>
        <taxon>Eukaryota</taxon>
        <taxon>Metazoa</taxon>
        <taxon>Cnidaria</taxon>
        <taxon>Anthozoa</taxon>
        <taxon>Octocorallia</taxon>
        <taxon>Malacalcyonacea</taxon>
        <taxon>Plexauridae</taxon>
        <taxon>Paramuricea</taxon>
    </lineage>
</organism>
<evidence type="ECO:0000313" key="1">
    <source>
        <dbReference type="EMBL" id="CAB4000517.1"/>
    </source>
</evidence>
<dbReference type="OrthoDB" id="5978874at2759"/>
<dbReference type="EMBL" id="CACRXK020003856">
    <property type="protein sequence ID" value="CAB4000517.1"/>
    <property type="molecule type" value="Genomic_DNA"/>
</dbReference>
<evidence type="ECO:0000313" key="2">
    <source>
        <dbReference type="Proteomes" id="UP001152795"/>
    </source>
</evidence>
<gene>
    <name evidence="1" type="ORF">PACLA_8A032097</name>
</gene>
<dbReference type="AlphaFoldDB" id="A0A7D9I916"/>
<accession>A0A7D9I916</accession>
<protein>
    <submittedName>
        <fullName evidence="1">Uncharacterized protein</fullName>
    </submittedName>
</protein>